<evidence type="ECO:0000313" key="1">
    <source>
        <dbReference type="EMBL" id="JAD55560.1"/>
    </source>
</evidence>
<organism evidence="1">
    <name type="scientific">Arundo donax</name>
    <name type="common">Giant reed</name>
    <name type="synonym">Donax arundinaceus</name>
    <dbReference type="NCBI Taxonomy" id="35708"/>
    <lineage>
        <taxon>Eukaryota</taxon>
        <taxon>Viridiplantae</taxon>
        <taxon>Streptophyta</taxon>
        <taxon>Embryophyta</taxon>
        <taxon>Tracheophyta</taxon>
        <taxon>Spermatophyta</taxon>
        <taxon>Magnoliopsida</taxon>
        <taxon>Liliopsida</taxon>
        <taxon>Poales</taxon>
        <taxon>Poaceae</taxon>
        <taxon>PACMAD clade</taxon>
        <taxon>Arundinoideae</taxon>
        <taxon>Arundineae</taxon>
        <taxon>Arundo</taxon>
    </lineage>
</organism>
<proteinExistence type="predicted"/>
<reference evidence="1" key="2">
    <citation type="journal article" date="2015" name="Data Brief">
        <title>Shoot transcriptome of the giant reed, Arundo donax.</title>
        <authorList>
            <person name="Barrero R.A."/>
            <person name="Guerrero F.D."/>
            <person name="Moolhuijzen P."/>
            <person name="Goolsby J.A."/>
            <person name="Tidwell J."/>
            <person name="Bellgard S.E."/>
            <person name="Bellgard M.I."/>
        </authorList>
    </citation>
    <scope>NUCLEOTIDE SEQUENCE</scope>
    <source>
        <tissue evidence="1">Shoot tissue taken approximately 20 cm above the soil surface</tissue>
    </source>
</reference>
<accession>A0A0A9B329</accession>
<reference evidence="1" key="1">
    <citation type="submission" date="2014-09" db="EMBL/GenBank/DDBJ databases">
        <authorList>
            <person name="Magalhaes I.L.F."/>
            <person name="Oliveira U."/>
            <person name="Santos F.R."/>
            <person name="Vidigal T.H.D.A."/>
            <person name="Brescovit A.D."/>
            <person name="Santos A.J."/>
        </authorList>
    </citation>
    <scope>NUCLEOTIDE SEQUENCE</scope>
    <source>
        <tissue evidence="1">Shoot tissue taken approximately 20 cm above the soil surface</tissue>
    </source>
</reference>
<name>A0A0A9B329_ARUDO</name>
<dbReference type="AlphaFoldDB" id="A0A0A9B329"/>
<dbReference type="EMBL" id="GBRH01242335">
    <property type="protein sequence ID" value="JAD55560.1"/>
    <property type="molecule type" value="Transcribed_RNA"/>
</dbReference>
<protein>
    <submittedName>
        <fullName evidence="1">Uncharacterized protein</fullName>
    </submittedName>
</protein>
<sequence length="43" mass="4515">MRLDSNSRGLVRRSPTLLPCYNAAGMKSTSSASYSPPTDAALA</sequence>